<evidence type="ECO:0000256" key="2">
    <source>
        <dbReference type="SAM" id="Phobius"/>
    </source>
</evidence>
<comment type="caution">
    <text evidence="3">The sequence shown here is derived from an EMBL/GenBank/DDBJ whole genome shotgun (WGS) entry which is preliminary data.</text>
</comment>
<keyword evidence="4" id="KW-1185">Reference proteome</keyword>
<dbReference type="EMBL" id="JBHUPD010000002">
    <property type="protein sequence ID" value="MFD2872350.1"/>
    <property type="molecule type" value="Genomic_DNA"/>
</dbReference>
<name>A0ABW5YAQ9_9SPHI</name>
<feature type="transmembrane region" description="Helical" evidence="2">
    <location>
        <begin position="12"/>
        <end position="33"/>
    </location>
</feature>
<evidence type="ECO:0000313" key="3">
    <source>
        <dbReference type="EMBL" id="MFD2872350.1"/>
    </source>
</evidence>
<feature type="compositionally biased region" description="Basic and acidic residues" evidence="1">
    <location>
        <begin position="98"/>
        <end position="115"/>
    </location>
</feature>
<gene>
    <name evidence="3" type="ORF">ACFS5N_07730</name>
</gene>
<sequence>MKRIFYKGRFIFIPIAVAAFLSLISFVVMQLWNNLLPDILHVGVITFWQAMGIFVLCKILFGFGKGRRGNPWGGNPWGGNPWGGNPWMRQKMQERFRSMTPEQKEKFKQKMRDRANCGPWGGHHGDHPFKQAWDEFENEGQEKKTDE</sequence>
<reference evidence="4" key="1">
    <citation type="journal article" date="2019" name="Int. J. Syst. Evol. Microbiol.">
        <title>The Global Catalogue of Microorganisms (GCM) 10K type strain sequencing project: providing services to taxonomists for standard genome sequencing and annotation.</title>
        <authorList>
            <consortium name="The Broad Institute Genomics Platform"/>
            <consortium name="The Broad Institute Genome Sequencing Center for Infectious Disease"/>
            <person name="Wu L."/>
            <person name="Ma J."/>
        </authorList>
    </citation>
    <scope>NUCLEOTIDE SEQUENCE [LARGE SCALE GENOMIC DNA]</scope>
    <source>
        <strain evidence="4">KCTC 22437</strain>
    </source>
</reference>
<keyword evidence="2" id="KW-0812">Transmembrane</keyword>
<keyword evidence="2" id="KW-1133">Transmembrane helix</keyword>
<dbReference type="Proteomes" id="UP001597557">
    <property type="component" value="Unassembled WGS sequence"/>
</dbReference>
<evidence type="ECO:0000256" key="1">
    <source>
        <dbReference type="SAM" id="MobiDB-lite"/>
    </source>
</evidence>
<protein>
    <submittedName>
        <fullName evidence="3">Uncharacterized protein</fullName>
    </submittedName>
</protein>
<accession>A0ABW5YAQ9</accession>
<proteinExistence type="predicted"/>
<feature type="transmembrane region" description="Helical" evidence="2">
    <location>
        <begin position="39"/>
        <end position="61"/>
    </location>
</feature>
<evidence type="ECO:0000313" key="4">
    <source>
        <dbReference type="Proteomes" id="UP001597557"/>
    </source>
</evidence>
<keyword evidence="2" id="KW-0472">Membrane</keyword>
<organism evidence="3 4">
    <name type="scientific">Mucilaginibacter ximonensis</name>
    <dbReference type="NCBI Taxonomy" id="538021"/>
    <lineage>
        <taxon>Bacteria</taxon>
        <taxon>Pseudomonadati</taxon>
        <taxon>Bacteroidota</taxon>
        <taxon>Sphingobacteriia</taxon>
        <taxon>Sphingobacteriales</taxon>
        <taxon>Sphingobacteriaceae</taxon>
        <taxon>Mucilaginibacter</taxon>
    </lineage>
</organism>
<dbReference type="RefSeq" id="WP_377183938.1">
    <property type="nucleotide sequence ID" value="NZ_JBHUPD010000002.1"/>
</dbReference>
<feature type="region of interest" description="Disordered" evidence="1">
    <location>
        <begin position="98"/>
        <end position="147"/>
    </location>
</feature>
<feature type="compositionally biased region" description="Basic and acidic residues" evidence="1">
    <location>
        <begin position="123"/>
        <end position="133"/>
    </location>
</feature>